<reference evidence="2" key="2">
    <citation type="submission" date="2023-04" db="EMBL/GenBank/DDBJ databases">
        <authorList>
            <person name="Bu L."/>
            <person name="Lu L."/>
            <person name="Laidemitt M.R."/>
            <person name="Zhang S.M."/>
            <person name="Mutuku M."/>
            <person name="Mkoji G."/>
            <person name="Steinauer M."/>
            <person name="Loker E.S."/>
        </authorList>
    </citation>
    <scope>NUCLEOTIDE SEQUENCE</scope>
    <source>
        <strain evidence="2">KasaAsao</strain>
        <tissue evidence="2">Whole Snail</tissue>
    </source>
</reference>
<gene>
    <name evidence="2" type="ORF">Bpfe_000901</name>
</gene>
<accession>A0AAD8FP70</accession>
<dbReference type="AlphaFoldDB" id="A0AAD8FP70"/>
<dbReference type="EMBL" id="JASAOG010000002">
    <property type="protein sequence ID" value="KAK0069724.1"/>
    <property type="molecule type" value="Genomic_DNA"/>
</dbReference>
<organism evidence="2 3">
    <name type="scientific">Biomphalaria pfeifferi</name>
    <name type="common">Bloodfluke planorb</name>
    <name type="synonym">Freshwater snail</name>
    <dbReference type="NCBI Taxonomy" id="112525"/>
    <lineage>
        <taxon>Eukaryota</taxon>
        <taxon>Metazoa</taxon>
        <taxon>Spiralia</taxon>
        <taxon>Lophotrochozoa</taxon>
        <taxon>Mollusca</taxon>
        <taxon>Gastropoda</taxon>
        <taxon>Heterobranchia</taxon>
        <taxon>Euthyneura</taxon>
        <taxon>Panpulmonata</taxon>
        <taxon>Hygrophila</taxon>
        <taxon>Lymnaeoidea</taxon>
        <taxon>Planorbidae</taxon>
        <taxon>Biomphalaria</taxon>
    </lineage>
</organism>
<keyword evidence="3" id="KW-1185">Reference proteome</keyword>
<dbReference type="Proteomes" id="UP001233172">
    <property type="component" value="Unassembled WGS sequence"/>
</dbReference>
<evidence type="ECO:0000313" key="2">
    <source>
        <dbReference type="EMBL" id="KAK0069724.1"/>
    </source>
</evidence>
<comment type="caution">
    <text evidence="2">The sequence shown here is derived from an EMBL/GenBank/DDBJ whole genome shotgun (WGS) entry which is preliminary data.</text>
</comment>
<reference evidence="2" key="1">
    <citation type="journal article" date="2023" name="PLoS Negl. Trop. Dis.">
        <title>A genome sequence for Biomphalaria pfeifferi, the major vector snail for the human-infecting parasite Schistosoma mansoni.</title>
        <authorList>
            <person name="Bu L."/>
            <person name="Lu L."/>
            <person name="Laidemitt M.R."/>
            <person name="Zhang S.M."/>
            <person name="Mutuku M."/>
            <person name="Mkoji G."/>
            <person name="Steinauer M."/>
            <person name="Loker E.S."/>
        </authorList>
    </citation>
    <scope>NUCLEOTIDE SEQUENCE</scope>
    <source>
        <strain evidence="2">KasaAsao</strain>
    </source>
</reference>
<feature type="compositionally biased region" description="Low complexity" evidence="1">
    <location>
        <begin position="54"/>
        <end position="65"/>
    </location>
</feature>
<proteinExistence type="predicted"/>
<feature type="non-terminal residue" evidence="2">
    <location>
        <position position="1"/>
    </location>
</feature>
<evidence type="ECO:0000313" key="3">
    <source>
        <dbReference type="Proteomes" id="UP001233172"/>
    </source>
</evidence>
<name>A0AAD8FP70_BIOPF</name>
<sequence length="212" mass="23937">MCDTCDAMMLQPHAPVPGGATLEEDVDIFFTPPSSPQGDDIVLFSDIPPNEQDSQSSEWSSLNSSPIPQSYIDLSPSATPDHTLRYKRVEGGQFTFSNAGLYQRRRMKRRMLRLQSVEEVTLGVVYPDTFEPDSIAEETSEQQILPKDTNFEAEKVSPELQLLTYSARDLPIWKHYRRHFSSGDAHTMSSKRPNQLLFPPKIIVGLGLRKSH</sequence>
<feature type="region of interest" description="Disordered" evidence="1">
    <location>
        <begin position="45"/>
        <end position="65"/>
    </location>
</feature>
<evidence type="ECO:0000256" key="1">
    <source>
        <dbReference type="SAM" id="MobiDB-lite"/>
    </source>
</evidence>
<protein>
    <submittedName>
        <fullName evidence="2">Uncharacterized protein</fullName>
    </submittedName>
</protein>